<keyword evidence="6" id="KW-1185">Reference proteome</keyword>
<dbReference type="PANTHER" id="PTHR30483:SF37">
    <property type="entry name" value="ABC TRANSPORTER SUBSTRATE-BINDING PROTEIN"/>
    <property type="match status" value="1"/>
</dbReference>
<reference evidence="5 6" key="1">
    <citation type="submission" date="2019-03" db="EMBL/GenBank/DDBJ databases">
        <title>Genomic Encyclopedia of Type Strains, Phase IV (KMG-IV): sequencing the most valuable type-strain genomes for metagenomic binning, comparative biology and taxonomic classification.</title>
        <authorList>
            <person name="Goeker M."/>
        </authorList>
    </citation>
    <scope>NUCLEOTIDE SEQUENCE [LARGE SCALE GENOMIC DNA]</scope>
    <source>
        <strain evidence="5 6">DSM 9035</strain>
    </source>
</reference>
<comment type="similarity">
    <text evidence="1">Belongs to the leucine-binding protein family.</text>
</comment>
<keyword evidence="3" id="KW-0813">Transport</keyword>
<dbReference type="AlphaFoldDB" id="A0A4R3LPA2"/>
<gene>
    <name evidence="5" type="ORF">EDC64_11470</name>
</gene>
<comment type="caution">
    <text evidence="5">The sequence shown here is derived from an EMBL/GenBank/DDBJ whole genome shotgun (WGS) entry which is preliminary data.</text>
</comment>
<name>A0A4R3LPA2_9HYPH</name>
<dbReference type="Proteomes" id="UP000294664">
    <property type="component" value="Unassembled WGS sequence"/>
</dbReference>
<dbReference type="InterPro" id="IPR028082">
    <property type="entry name" value="Peripla_BP_I"/>
</dbReference>
<dbReference type="RefSeq" id="WP_207916136.1">
    <property type="nucleotide sequence ID" value="NZ_SMAI01000014.1"/>
</dbReference>
<evidence type="ECO:0000259" key="4">
    <source>
        <dbReference type="Pfam" id="PF13458"/>
    </source>
</evidence>
<dbReference type="SUPFAM" id="SSF53822">
    <property type="entry name" value="Periplasmic binding protein-like I"/>
    <property type="match status" value="1"/>
</dbReference>
<dbReference type="EMBL" id="SMAI01000014">
    <property type="protein sequence ID" value="TCT02210.1"/>
    <property type="molecule type" value="Genomic_DNA"/>
</dbReference>
<evidence type="ECO:0000256" key="3">
    <source>
        <dbReference type="ARBA" id="ARBA00022970"/>
    </source>
</evidence>
<accession>A0A4R3LPA2</accession>
<evidence type="ECO:0000313" key="5">
    <source>
        <dbReference type="EMBL" id="TCT02210.1"/>
    </source>
</evidence>
<dbReference type="InterPro" id="IPR028081">
    <property type="entry name" value="Leu-bd"/>
</dbReference>
<proteinExistence type="inferred from homology"/>
<keyword evidence="3" id="KW-0029">Amino-acid transport</keyword>
<keyword evidence="2" id="KW-0732">Signal</keyword>
<dbReference type="Gene3D" id="3.40.50.2300">
    <property type="match status" value="2"/>
</dbReference>
<sequence length="421" mass="45077">MNREMTRRSFGLLATAAVASFAGKKSLAQPASGEPIRIGFSTPLSGGLAGNGRSALLAQQVWGDDINARGGLLGRPVKLVYYDDQSNGASVPGIYTKLLDVDKVDLVISSYGTALIAPAMPVIVRHGMAFISLLGSGTNEMFKYGRAANISPVGRKMNEDFAKGFFEVAKALDPAPTTVAIAGLDSDFSNRAMESARTQAKLRGIKVVYDRAYPPSTVDFSPIVRAIQSATPDLVFFASYPPDSVGLLKAVRELKLTAKMLGGGMVGPQVTAIKAQLGAQLNNLVCWDVYAPEPTMDFAGTTAFLDRYRAVAEAKGAETLGLYAPPLAYAQMQVLEQAVTRAGSLDQAAIGAELHRDSFPTIIGELRFDETGEWVEERNVYVQYQGIVGNDLQQFKKPGVQVILYPPQYKSGVLRPGFPAA</sequence>
<dbReference type="GO" id="GO:0006865">
    <property type="term" value="P:amino acid transport"/>
    <property type="evidence" value="ECO:0007669"/>
    <property type="project" value="UniProtKB-KW"/>
</dbReference>
<evidence type="ECO:0000256" key="2">
    <source>
        <dbReference type="ARBA" id="ARBA00022729"/>
    </source>
</evidence>
<feature type="domain" description="Leucine-binding protein" evidence="4">
    <location>
        <begin position="35"/>
        <end position="371"/>
    </location>
</feature>
<evidence type="ECO:0000313" key="6">
    <source>
        <dbReference type="Proteomes" id="UP000294664"/>
    </source>
</evidence>
<dbReference type="InterPro" id="IPR051010">
    <property type="entry name" value="BCAA_transport"/>
</dbReference>
<evidence type="ECO:0000256" key="1">
    <source>
        <dbReference type="ARBA" id="ARBA00010062"/>
    </source>
</evidence>
<dbReference type="Pfam" id="PF13458">
    <property type="entry name" value="Peripla_BP_6"/>
    <property type="match status" value="1"/>
</dbReference>
<protein>
    <submittedName>
        <fullName evidence="5">Amino acid/amide ABC transporter substrate-binding protein (HAAT family)</fullName>
    </submittedName>
</protein>
<organism evidence="5 6">
    <name type="scientific">Aquabacter spiritensis</name>
    <dbReference type="NCBI Taxonomy" id="933073"/>
    <lineage>
        <taxon>Bacteria</taxon>
        <taxon>Pseudomonadati</taxon>
        <taxon>Pseudomonadota</taxon>
        <taxon>Alphaproteobacteria</taxon>
        <taxon>Hyphomicrobiales</taxon>
        <taxon>Xanthobacteraceae</taxon>
        <taxon>Aquabacter</taxon>
    </lineage>
</organism>
<dbReference type="CDD" id="cd06338">
    <property type="entry name" value="PBP1_ABC_ligand_binding-like"/>
    <property type="match status" value="1"/>
</dbReference>
<dbReference type="PANTHER" id="PTHR30483">
    <property type="entry name" value="LEUCINE-SPECIFIC-BINDING PROTEIN"/>
    <property type="match status" value="1"/>
</dbReference>